<reference evidence="2 3" key="1">
    <citation type="journal article" date="2015" name="Nature">
        <title>rRNA introns, odd ribosomes, and small enigmatic genomes across a large radiation of phyla.</title>
        <authorList>
            <person name="Brown C.T."/>
            <person name="Hug L.A."/>
            <person name="Thomas B.C."/>
            <person name="Sharon I."/>
            <person name="Castelle C.J."/>
            <person name="Singh A."/>
            <person name="Wilkins M.J."/>
            <person name="Williams K.H."/>
            <person name="Banfield J.F."/>
        </authorList>
    </citation>
    <scope>NUCLEOTIDE SEQUENCE [LARGE SCALE GENOMIC DNA]</scope>
</reference>
<feature type="transmembrane region" description="Helical" evidence="1">
    <location>
        <begin position="146"/>
        <end position="164"/>
    </location>
</feature>
<accession>A0A0G0PM95</accession>
<evidence type="ECO:0000313" key="2">
    <source>
        <dbReference type="EMBL" id="KKQ90431.1"/>
    </source>
</evidence>
<protein>
    <submittedName>
        <fullName evidence="2">Uncharacterized protein</fullName>
    </submittedName>
</protein>
<name>A0A0G0PM95_9BACT</name>
<comment type="caution">
    <text evidence="2">The sequence shown here is derived from an EMBL/GenBank/DDBJ whole genome shotgun (WGS) entry which is preliminary data.</text>
</comment>
<feature type="transmembrane region" description="Helical" evidence="1">
    <location>
        <begin position="203"/>
        <end position="224"/>
    </location>
</feature>
<evidence type="ECO:0000256" key="1">
    <source>
        <dbReference type="SAM" id="Phobius"/>
    </source>
</evidence>
<feature type="transmembrane region" description="Helical" evidence="1">
    <location>
        <begin position="51"/>
        <end position="73"/>
    </location>
</feature>
<dbReference type="EMBL" id="LBVO01000006">
    <property type="protein sequence ID" value="KKQ90431.1"/>
    <property type="molecule type" value="Genomic_DNA"/>
</dbReference>
<evidence type="ECO:0000313" key="3">
    <source>
        <dbReference type="Proteomes" id="UP000033934"/>
    </source>
</evidence>
<keyword evidence="1" id="KW-1133">Transmembrane helix</keyword>
<feature type="transmembrane region" description="Helical" evidence="1">
    <location>
        <begin position="236"/>
        <end position="257"/>
    </location>
</feature>
<gene>
    <name evidence="2" type="ORF">UT11_C0006G0010</name>
</gene>
<dbReference type="Proteomes" id="UP000033934">
    <property type="component" value="Unassembled WGS sequence"/>
</dbReference>
<sequence>MTKHLKNYSLLYISLFIGVIYLIPSFAHAFSDPVQVQIGANNHPIRNVWTALLDFSNVVALIFFLGIAFANLLRIQISVYGIKKILPSLIVGIILANFSLLICQLLLDLSGAAAGLFEEGRGFIGYWLSDAKTFGATTDDNFVREIISSLLKFAAAIMTMVLAVMFVLRNYILMFLVVFSPIAFLSMSVPASKAIWTRWWKAFSQWTFMLPVAMFWLWVGANFFQFTDQFNSTEVAFFTGISFAGYVFGMICVYLAMTTPFRMAGELQSIAKKVQSAALTATGVYAGTRLAQNAVKVGKEYGEIAALKATPLGMLRRAGKSAAEMRGAIKSSAEAGTLGHSDFGKTVAKYTGINWLDARRRKITTLSKSHQSEMEAGAQDLTERAVHTDRRAKVKLAQAEKVKEQLAAMQAINKATIETRKYLDEEYQQRQKTLRTIKEEAEAERDREKSAREITYLEGEHKKEAADLEKLDNASFRDQYNHLKSNGDNKDTTAAAISRMTRLGASGAMYANYNDLAHKAADKNYAGNASAIKDKEIADNYLKARKSAAKLNGGTAVDDASQFAGLINKYKAGEGSRVGRVQTAKAKQMAAAEVITKREGVARSDFATQEALEDYQVNRMDQLLAKIGATAGGIIDGSIAPADDDGKELLGIVDQLRKKHSGLINLSGAKLMVDERQAKIDENPAYRAAMMSRMKYKIVSPRIDEETKSLDESLTAEEIGNKFLKDFDPTKPENQELLTNFYNHNIGAIDDQSLIYLTAQSKAIHKTAKQLGRDNAGGLRTIGQMLEKSIREHNIDVNKSYVIGDKNSDLGLAKHPLR</sequence>
<feature type="transmembrane region" description="Helical" evidence="1">
    <location>
        <begin position="171"/>
        <end position="191"/>
    </location>
</feature>
<proteinExistence type="predicted"/>
<keyword evidence="1" id="KW-0472">Membrane</keyword>
<dbReference type="AlphaFoldDB" id="A0A0G0PM95"/>
<keyword evidence="1" id="KW-0812">Transmembrane</keyword>
<organism evidence="2 3">
    <name type="scientific">Berkelbacteria bacterium GW2011_GWA2_38_9</name>
    <dbReference type="NCBI Taxonomy" id="1618334"/>
    <lineage>
        <taxon>Bacteria</taxon>
        <taxon>Candidatus Berkelbacteria</taxon>
    </lineage>
</organism>
<feature type="transmembrane region" description="Helical" evidence="1">
    <location>
        <begin position="12"/>
        <end position="31"/>
    </location>
</feature>
<feature type="transmembrane region" description="Helical" evidence="1">
    <location>
        <begin position="85"/>
        <end position="107"/>
    </location>
</feature>